<protein>
    <submittedName>
        <fullName evidence="1">Uncharacterized protein</fullName>
    </submittedName>
</protein>
<keyword evidence="2" id="KW-1185">Reference proteome</keyword>
<organism evidence="1 2">
    <name type="scientific">Asanoa ishikariensis</name>
    <dbReference type="NCBI Taxonomy" id="137265"/>
    <lineage>
        <taxon>Bacteria</taxon>
        <taxon>Bacillati</taxon>
        <taxon>Actinomycetota</taxon>
        <taxon>Actinomycetes</taxon>
        <taxon>Micromonosporales</taxon>
        <taxon>Micromonosporaceae</taxon>
        <taxon>Asanoa</taxon>
    </lineage>
</organism>
<dbReference type="Proteomes" id="UP000199632">
    <property type="component" value="Unassembled WGS sequence"/>
</dbReference>
<accession>A0A1H3NZ80</accession>
<evidence type="ECO:0000313" key="2">
    <source>
        <dbReference type="Proteomes" id="UP000199632"/>
    </source>
</evidence>
<proteinExistence type="predicted"/>
<dbReference type="EMBL" id="FNQB01000001">
    <property type="protein sequence ID" value="SDY94212.1"/>
    <property type="molecule type" value="Genomic_DNA"/>
</dbReference>
<reference evidence="2" key="1">
    <citation type="submission" date="2016-10" db="EMBL/GenBank/DDBJ databases">
        <authorList>
            <person name="Varghese N."/>
            <person name="Submissions S."/>
        </authorList>
    </citation>
    <scope>NUCLEOTIDE SEQUENCE [LARGE SCALE GENOMIC DNA]</scope>
    <source>
        <strain evidence="2">DSM 44718</strain>
    </source>
</reference>
<gene>
    <name evidence="1" type="ORF">SAMN05421684_2459</name>
</gene>
<dbReference type="AlphaFoldDB" id="A0A1H3NZ80"/>
<dbReference type="STRING" id="137265.SAMN05421684_2459"/>
<dbReference type="RefSeq" id="WP_275414304.1">
    <property type="nucleotide sequence ID" value="NZ_BOND01000026.1"/>
</dbReference>
<name>A0A1H3NZ80_9ACTN</name>
<evidence type="ECO:0000313" key="1">
    <source>
        <dbReference type="EMBL" id="SDY94212.1"/>
    </source>
</evidence>
<sequence>MINDPYLTLELHRARVDALTEDARAGRLIRALRRRASTKRRRPA</sequence>